<evidence type="ECO:0000313" key="9">
    <source>
        <dbReference type="Proteomes" id="UP000824214"/>
    </source>
</evidence>
<evidence type="ECO:0000256" key="3">
    <source>
        <dbReference type="ARBA" id="ARBA00012756"/>
    </source>
</evidence>
<dbReference type="SUPFAM" id="SSF51445">
    <property type="entry name" value="(Trans)glycosidases"/>
    <property type="match status" value="1"/>
</dbReference>
<reference evidence="8" key="2">
    <citation type="submission" date="2021-04" db="EMBL/GenBank/DDBJ databases">
        <authorList>
            <person name="Gilroy R."/>
        </authorList>
    </citation>
    <scope>NUCLEOTIDE SEQUENCE</scope>
    <source>
        <strain evidence="8">ChiBcolR8-3208</strain>
    </source>
</reference>
<dbReference type="InterPro" id="IPR032312">
    <property type="entry name" value="LacZ_4"/>
</dbReference>
<dbReference type="GO" id="GO:0005990">
    <property type="term" value="P:lactose catabolic process"/>
    <property type="evidence" value="ECO:0007669"/>
    <property type="project" value="TreeGrafter"/>
</dbReference>
<dbReference type="InterPro" id="IPR036156">
    <property type="entry name" value="Beta-gal/glucu_dom_sf"/>
</dbReference>
<dbReference type="InterPro" id="IPR014718">
    <property type="entry name" value="GH-type_carb-bd"/>
</dbReference>
<feature type="domain" description="Beta galactosidase small chain/" evidence="7">
    <location>
        <begin position="745"/>
        <end position="1009"/>
    </location>
</feature>
<dbReference type="PANTHER" id="PTHR46323">
    <property type="entry name" value="BETA-GALACTOSIDASE"/>
    <property type="match status" value="1"/>
</dbReference>
<name>A0A9D2LXZ6_9FIRM</name>
<reference evidence="8" key="1">
    <citation type="journal article" date="2021" name="PeerJ">
        <title>Extensive microbial diversity within the chicken gut microbiome revealed by metagenomics and culture.</title>
        <authorList>
            <person name="Gilroy R."/>
            <person name="Ravi A."/>
            <person name="Getino M."/>
            <person name="Pursley I."/>
            <person name="Horton D.L."/>
            <person name="Alikhan N.F."/>
            <person name="Baker D."/>
            <person name="Gharbi K."/>
            <person name="Hall N."/>
            <person name="Watson M."/>
            <person name="Adriaenssens E.M."/>
            <person name="Foster-Nyarko E."/>
            <person name="Jarju S."/>
            <person name="Secka A."/>
            <person name="Antonio M."/>
            <person name="Oren A."/>
            <person name="Chaudhuri R.R."/>
            <person name="La Ragione R."/>
            <person name="Hildebrand F."/>
            <person name="Pallen M.J."/>
        </authorList>
    </citation>
    <scope>NUCLEOTIDE SEQUENCE</scope>
    <source>
        <strain evidence="8">ChiBcolR8-3208</strain>
    </source>
</reference>
<dbReference type="AlphaFoldDB" id="A0A9D2LXZ6"/>
<evidence type="ECO:0000256" key="5">
    <source>
        <dbReference type="ARBA" id="ARBA00023295"/>
    </source>
</evidence>
<evidence type="ECO:0000256" key="6">
    <source>
        <dbReference type="ARBA" id="ARBA00032230"/>
    </source>
</evidence>
<comment type="caution">
    <text evidence="8">The sequence shown here is derived from an EMBL/GenBank/DDBJ whole genome shotgun (WGS) entry which is preliminary data.</text>
</comment>
<dbReference type="SUPFAM" id="SSF49303">
    <property type="entry name" value="beta-Galactosidase/glucuronidase domain"/>
    <property type="match status" value="2"/>
</dbReference>
<dbReference type="SMART" id="SM01038">
    <property type="entry name" value="Bgal_small_N"/>
    <property type="match status" value="1"/>
</dbReference>
<sequence length="1011" mass="114112">MNLKPHHFHEDPQVLHVGTCPNRSYYIPYAGEKEAESGCSSRVISLNGTWAFQYFNSYKEAISTTPEDGMAYVEEDMDQIPVPSCWENHGYGRHMYTNVRYPFPCDPPYVPEENPCGLYVRHIDVADPAAYSWFLNFEGVDSCFYLWVNGEFVGYSQVSHSTSEFDISSYLTAGDNTLAVLVLKWCDGSYLEDQDKLRMSGIYRDVYLFARPKEHIRDYFVKESFNDDFTQATVTVELELSGACSVTGTLYAPGGEKVGEASSTGEPLVFQLENPLLWNAEQPNQYDLVLSTGDEVIPQKVGLRKIWVDDGVVYLNGVAIKFRGVNRHDSDPVTGFTISREQALKDLCLMKRHNVNAIRTSHYPNAPWFVQLCSEYGFYVIGEADMESHGMATKMGPGHDRNHYPDAADDPQFMEAIVDRSQRNVMRDKNAASVVVWSLGNESGYGENFEAAGRWVKAYDPSRLLHYENSYMYHKDREGYTPDVSMIDLYSRMYSPINPAADAWHSKSSIEEFFANGQTDEDFKGRKMPYVLCEYIHAMGNGPGDAEDYQQEIMNRPGFVGGFVWEWCDHAVYGGTTPDNRPIYRYGGDFGEFPHDANFCMDGLVYPDRTPHTGLLEFKNVIRPVRATLLSGSTFKLHNYLDFTNAADYLTLSYEVMQDGETLFGGQLEMPSIAPHGEAEITLPELPQGGIATVTFFYAAKEDGPFFKAGYALGFDEIILSEEPFFLDAPAEGAVTVEAGPDQVVFSGPAFRYVFDNTTGLFSEMVYKNRNLLTRPMEWNTYRAPADNDRYISTKWREAGYDRPTVRVYSVEQEGNTLTAHLGIAAITIAKFVDVKAVWTVDCQGRVDVKLHGQRDMEFPFLPRFGIRMFLPKAFGEVEYFAYGPYESYIDKHRASRLGVYAQTVDSMHEDYIKPQENSSHAGCRYVTVSDGAYALTAASETPFSFNVSPYTQEELASKAHNYELEKCGETVLCVDYKMSGVGSNSCGPLLMPQYQLNEETFDFAFTLTVE</sequence>
<dbReference type="GO" id="GO:0030246">
    <property type="term" value="F:carbohydrate binding"/>
    <property type="evidence" value="ECO:0007669"/>
    <property type="project" value="InterPro"/>
</dbReference>
<dbReference type="Pfam" id="PF02929">
    <property type="entry name" value="Bgal_small_N"/>
    <property type="match status" value="1"/>
</dbReference>
<evidence type="ECO:0000313" key="8">
    <source>
        <dbReference type="EMBL" id="HJB37303.1"/>
    </source>
</evidence>
<dbReference type="PANTHER" id="PTHR46323:SF2">
    <property type="entry name" value="BETA-GALACTOSIDASE"/>
    <property type="match status" value="1"/>
</dbReference>
<dbReference type="PRINTS" id="PR00132">
    <property type="entry name" value="GLHYDRLASE2"/>
</dbReference>
<organism evidence="8 9">
    <name type="scientific">Candidatus Acutalibacter ornithocaccae</name>
    <dbReference type="NCBI Taxonomy" id="2838416"/>
    <lineage>
        <taxon>Bacteria</taxon>
        <taxon>Bacillati</taxon>
        <taxon>Bacillota</taxon>
        <taxon>Clostridia</taxon>
        <taxon>Eubacteriales</taxon>
        <taxon>Acutalibacteraceae</taxon>
        <taxon>Acutalibacter</taxon>
    </lineage>
</organism>
<dbReference type="GO" id="GO:0009341">
    <property type="term" value="C:beta-galactosidase complex"/>
    <property type="evidence" value="ECO:0007669"/>
    <property type="project" value="InterPro"/>
</dbReference>
<dbReference type="EC" id="3.2.1.23" evidence="3"/>
<dbReference type="InterPro" id="IPR006104">
    <property type="entry name" value="Glyco_hydro_2_N"/>
</dbReference>
<keyword evidence="5" id="KW-0326">Glycosidase</keyword>
<dbReference type="Pfam" id="PF02836">
    <property type="entry name" value="Glyco_hydro_2_C"/>
    <property type="match status" value="1"/>
</dbReference>
<gene>
    <name evidence="8" type="ORF">H9942_04450</name>
</gene>
<dbReference type="InterPro" id="IPR006103">
    <property type="entry name" value="Glyco_hydro_2_cat"/>
</dbReference>
<dbReference type="InterPro" id="IPR013783">
    <property type="entry name" value="Ig-like_fold"/>
</dbReference>
<dbReference type="Gene3D" id="2.60.40.10">
    <property type="entry name" value="Immunoglobulins"/>
    <property type="match status" value="2"/>
</dbReference>
<dbReference type="EMBL" id="DWXZ01000089">
    <property type="protein sequence ID" value="HJB37303.1"/>
    <property type="molecule type" value="Genomic_DNA"/>
</dbReference>
<dbReference type="Pfam" id="PF02837">
    <property type="entry name" value="Glyco_hydro_2_N"/>
    <property type="match status" value="1"/>
</dbReference>
<protein>
    <recommendedName>
        <fullName evidence="3">beta-galactosidase</fullName>
        <ecNumber evidence="3">3.2.1.23</ecNumber>
    </recommendedName>
    <alternativeName>
        <fullName evidence="6">Lactase</fullName>
    </alternativeName>
</protein>
<dbReference type="Proteomes" id="UP000824214">
    <property type="component" value="Unassembled WGS sequence"/>
</dbReference>
<dbReference type="InterPro" id="IPR050347">
    <property type="entry name" value="Bact_Beta-galactosidase"/>
</dbReference>
<dbReference type="Gene3D" id="2.70.98.10">
    <property type="match status" value="1"/>
</dbReference>
<dbReference type="InterPro" id="IPR011013">
    <property type="entry name" value="Gal_mutarotase_sf_dom"/>
</dbReference>
<accession>A0A9D2LXZ6</accession>
<evidence type="ECO:0000256" key="4">
    <source>
        <dbReference type="ARBA" id="ARBA00022801"/>
    </source>
</evidence>
<dbReference type="InterPro" id="IPR004199">
    <property type="entry name" value="B-gal_small/dom_5"/>
</dbReference>
<evidence type="ECO:0000256" key="1">
    <source>
        <dbReference type="ARBA" id="ARBA00001412"/>
    </source>
</evidence>
<dbReference type="Pfam" id="PF16353">
    <property type="entry name" value="LacZ_4"/>
    <property type="match status" value="1"/>
</dbReference>
<comment type="similarity">
    <text evidence="2">Belongs to the glycosyl hydrolase 2 family.</text>
</comment>
<evidence type="ECO:0000259" key="7">
    <source>
        <dbReference type="SMART" id="SM01038"/>
    </source>
</evidence>
<dbReference type="Gene3D" id="3.20.20.80">
    <property type="entry name" value="Glycosidases"/>
    <property type="match status" value="1"/>
</dbReference>
<comment type="catalytic activity">
    <reaction evidence="1">
        <text>Hydrolysis of terminal non-reducing beta-D-galactose residues in beta-D-galactosides.</text>
        <dbReference type="EC" id="3.2.1.23"/>
    </reaction>
</comment>
<proteinExistence type="inferred from homology"/>
<dbReference type="GO" id="GO:0004565">
    <property type="term" value="F:beta-galactosidase activity"/>
    <property type="evidence" value="ECO:0007669"/>
    <property type="project" value="UniProtKB-EC"/>
</dbReference>
<keyword evidence="4" id="KW-0378">Hydrolase</keyword>
<dbReference type="InterPro" id="IPR006101">
    <property type="entry name" value="Glyco_hydro_2"/>
</dbReference>
<evidence type="ECO:0000256" key="2">
    <source>
        <dbReference type="ARBA" id="ARBA00007401"/>
    </source>
</evidence>
<dbReference type="Gene3D" id="2.60.120.260">
    <property type="entry name" value="Galactose-binding domain-like"/>
    <property type="match status" value="1"/>
</dbReference>
<dbReference type="InterPro" id="IPR006102">
    <property type="entry name" value="Ig-like_GH2"/>
</dbReference>
<dbReference type="SUPFAM" id="SSF49785">
    <property type="entry name" value="Galactose-binding domain-like"/>
    <property type="match status" value="1"/>
</dbReference>
<dbReference type="InterPro" id="IPR008979">
    <property type="entry name" value="Galactose-bd-like_sf"/>
</dbReference>
<dbReference type="InterPro" id="IPR017853">
    <property type="entry name" value="GH"/>
</dbReference>
<dbReference type="SUPFAM" id="SSF74650">
    <property type="entry name" value="Galactose mutarotase-like"/>
    <property type="match status" value="1"/>
</dbReference>
<dbReference type="Pfam" id="PF00703">
    <property type="entry name" value="Glyco_hydro_2"/>
    <property type="match status" value="1"/>
</dbReference>